<dbReference type="PRINTS" id="PR00834">
    <property type="entry name" value="PROTEASES2C"/>
</dbReference>
<dbReference type="PANTHER" id="PTHR43343:SF3">
    <property type="entry name" value="PROTEASE DO-LIKE 8, CHLOROPLASTIC"/>
    <property type="match status" value="1"/>
</dbReference>
<dbReference type="GO" id="GO:0004252">
    <property type="term" value="F:serine-type endopeptidase activity"/>
    <property type="evidence" value="ECO:0007669"/>
    <property type="project" value="InterPro"/>
</dbReference>
<dbReference type="InterPro" id="IPR043504">
    <property type="entry name" value="Peptidase_S1_PA_chymotrypsin"/>
</dbReference>
<sequence length="477" mass="50735">MSDFRDDNINENNSYEVNRENNSEIVNNDEIKNEENIESDVSSVSNSDVNNNEVEAIDNSGVKNSAEEEIYTPDFVMVSNGKEKKMKRKKQKNKNFNSLGKYILVGGISVAVALGVSIPSTYFLVKNQIESGNLKTSSSDPYNFYTPPSFTSNSDALSVTDAVKKVAPAVVSVSTKSIVNNGFFSQQQEGVGSGFIINKDGDILTNFHVVQGATEVKVTFNNGKEYKAKVVNYDESRDLALIRLQDKVDMPGVATLGDSSKLQAGEDVIAIGNPLGKEFVGTVTKGIVSATNRTLQNQDGSTSVYIQTDAAINPGNSGGPLINSRGEVVGINSAKISENGVEGIGFSIPINDAKDKLGALSTPSNKNNSNNNNNGSVASSGLMLGVVIQDLDKNTAKQQGLPEGILVKAIQNGSPAETAGIEIGDVITAFNGKPVKTSAQLNAEKAKLKEGDKANVVVVRNGKELTLQVVMKAQSNE</sequence>
<name>A0A937FJ86_9CLOT</name>
<keyword evidence="5" id="KW-0472">Membrane</keyword>
<evidence type="ECO:0000259" key="6">
    <source>
        <dbReference type="PROSITE" id="PS50106"/>
    </source>
</evidence>
<accession>A0A937FJ86</accession>
<keyword evidence="5" id="KW-1133">Transmembrane helix</keyword>
<dbReference type="GO" id="GO:0006508">
    <property type="term" value="P:proteolysis"/>
    <property type="evidence" value="ECO:0007669"/>
    <property type="project" value="UniProtKB-KW"/>
</dbReference>
<dbReference type="PROSITE" id="PS50106">
    <property type="entry name" value="PDZ"/>
    <property type="match status" value="1"/>
</dbReference>
<dbReference type="SUPFAM" id="SSF50494">
    <property type="entry name" value="Trypsin-like serine proteases"/>
    <property type="match status" value="1"/>
</dbReference>
<dbReference type="EMBL" id="JAESWA010000022">
    <property type="protein sequence ID" value="MBL4932731.1"/>
    <property type="molecule type" value="Genomic_DNA"/>
</dbReference>
<dbReference type="InterPro" id="IPR036034">
    <property type="entry name" value="PDZ_sf"/>
</dbReference>
<dbReference type="SUPFAM" id="SSF50156">
    <property type="entry name" value="PDZ domain-like"/>
    <property type="match status" value="1"/>
</dbReference>
<dbReference type="Proteomes" id="UP000623681">
    <property type="component" value="Unassembled WGS sequence"/>
</dbReference>
<keyword evidence="3" id="KW-0378">Hydrolase</keyword>
<keyword evidence="5" id="KW-0812">Transmembrane</keyword>
<keyword evidence="2" id="KW-0645">Protease</keyword>
<keyword evidence="8" id="KW-1185">Reference proteome</keyword>
<dbReference type="InterPro" id="IPR001478">
    <property type="entry name" value="PDZ"/>
</dbReference>
<evidence type="ECO:0000256" key="3">
    <source>
        <dbReference type="ARBA" id="ARBA00022801"/>
    </source>
</evidence>
<comment type="similarity">
    <text evidence="1">Belongs to the peptidase S1C family.</text>
</comment>
<dbReference type="SMART" id="SM00228">
    <property type="entry name" value="PDZ"/>
    <property type="match status" value="1"/>
</dbReference>
<dbReference type="AlphaFoldDB" id="A0A937FJ86"/>
<feature type="domain" description="PDZ" evidence="6">
    <location>
        <begin position="379"/>
        <end position="462"/>
    </location>
</feature>
<dbReference type="InterPro" id="IPR009003">
    <property type="entry name" value="Peptidase_S1_PA"/>
</dbReference>
<evidence type="ECO:0000256" key="5">
    <source>
        <dbReference type="SAM" id="Phobius"/>
    </source>
</evidence>
<evidence type="ECO:0000313" key="7">
    <source>
        <dbReference type="EMBL" id="MBL4932731.1"/>
    </source>
</evidence>
<reference evidence="7" key="1">
    <citation type="submission" date="2021-01" db="EMBL/GenBank/DDBJ databases">
        <title>Genome public.</title>
        <authorList>
            <person name="Liu C."/>
            <person name="Sun Q."/>
        </authorList>
    </citation>
    <scope>NUCLEOTIDE SEQUENCE</scope>
    <source>
        <strain evidence="7">YIM B02565</strain>
    </source>
</reference>
<dbReference type="Gene3D" id="2.40.10.10">
    <property type="entry name" value="Trypsin-like serine proteases"/>
    <property type="match status" value="2"/>
</dbReference>
<dbReference type="InterPro" id="IPR051201">
    <property type="entry name" value="Chloro_Bact_Ser_Proteases"/>
</dbReference>
<dbReference type="Pfam" id="PF13180">
    <property type="entry name" value="PDZ_2"/>
    <property type="match status" value="1"/>
</dbReference>
<dbReference type="InterPro" id="IPR001940">
    <property type="entry name" value="Peptidase_S1C"/>
</dbReference>
<feature type="region of interest" description="Disordered" evidence="4">
    <location>
        <begin position="1"/>
        <end position="61"/>
    </location>
</feature>
<protein>
    <submittedName>
        <fullName evidence="7">Trypsin-like peptidase domain-containing protein</fullName>
    </submittedName>
</protein>
<gene>
    <name evidence="7" type="ORF">JK634_13025</name>
</gene>
<feature type="compositionally biased region" description="Low complexity" evidence="4">
    <location>
        <begin position="39"/>
        <end position="54"/>
    </location>
</feature>
<dbReference type="Pfam" id="PF13365">
    <property type="entry name" value="Trypsin_2"/>
    <property type="match status" value="1"/>
</dbReference>
<feature type="transmembrane region" description="Helical" evidence="5">
    <location>
        <begin position="102"/>
        <end position="125"/>
    </location>
</feature>
<proteinExistence type="inferred from homology"/>
<evidence type="ECO:0000256" key="2">
    <source>
        <dbReference type="ARBA" id="ARBA00022670"/>
    </source>
</evidence>
<evidence type="ECO:0000256" key="4">
    <source>
        <dbReference type="SAM" id="MobiDB-lite"/>
    </source>
</evidence>
<dbReference type="Gene3D" id="2.30.42.10">
    <property type="match status" value="1"/>
</dbReference>
<dbReference type="RefSeq" id="WP_202768074.1">
    <property type="nucleotide sequence ID" value="NZ_JAESWA010000022.1"/>
</dbReference>
<comment type="caution">
    <text evidence="7">The sequence shown here is derived from an EMBL/GenBank/DDBJ whole genome shotgun (WGS) entry which is preliminary data.</text>
</comment>
<dbReference type="PANTHER" id="PTHR43343">
    <property type="entry name" value="PEPTIDASE S12"/>
    <property type="match status" value="1"/>
</dbReference>
<evidence type="ECO:0000313" key="8">
    <source>
        <dbReference type="Proteomes" id="UP000623681"/>
    </source>
</evidence>
<organism evidence="7 8">
    <name type="scientific">Clostridium paridis</name>
    <dbReference type="NCBI Taxonomy" id="2803863"/>
    <lineage>
        <taxon>Bacteria</taxon>
        <taxon>Bacillati</taxon>
        <taxon>Bacillota</taxon>
        <taxon>Clostridia</taxon>
        <taxon>Eubacteriales</taxon>
        <taxon>Clostridiaceae</taxon>
        <taxon>Clostridium</taxon>
    </lineage>
</organism>
<evidence type="ECO:0000256" key="1">
    <source>
        <dbReference type="ARBA" id="ARBA00010541"/>
    </source>
</evidence>